<dbReference type="RefSeq" id="WP_190925323.1">
    <property type="nucleotide sequence ID" value="NZ_JACXJA010000005.1"/>
</dbReference>
<dbReference type="EMBL" id="JACXJA010000005">
    <property type="protein sequence ID" value="MBD2861381.1"/>
    <property type="molecule type" value="Genomic_DNA"/>
</dbReference>
<keyword evidence="3 10" id="KW-0560">Oxidoreductase</keyword>
<comment type="cofactor">
    <cofactor evidence="1">
        <name>FAD</name>
        <dbReference type="ChEBI" id="CHEBI:57692"/>
    </cofactor>
</comment>
<evidence type="ECO:0000256" key="8">
    <source>
        <dbReference type="ARBA" id="ARBA00042619"/>
    </source>
</evidence>
<keyword evidence="2 10" id="KW-0125">Carotenoid biosynthesis</keyword>
<dbReference type="Proteomes" id="UP000639396">
    <property type="component" value="Unassembled WGS sequence"/>
</dbReference>
<dbReference type="AlphaFoldDB" id="A0A927C7X3"/>
<dbReference type="PANTHER" id="PTHR43734:SF7">
    <property type="entry name" value="4,4'-DIAPONEUROSPORENE OXYGENASE"/>
    <property type="match status" value="1"/>
</dbReference>
<evidence type="ECO:0000313" key="12">
    <source>
        <dbReference type="EMBL" id="MBD2861381.1"/>
    </source>
</evidence>
<evidence type="ECO:0000256" key="2">
    <source>
        <dbReference type="ARBA" id="ARBA00022746"/>
    </source>
</evidence>
<dbReference type="NCBIfam" id="TIGR02734">
    <property type="entry name" value="crtI_fam"/>
    <property type="match status" value="1"/>
</dbReference>
<evidence type="ECO:0000256" key="5">
    <source>
        <dbReference type="ARBA" id="ARBA00038194"/>
    </source>
</evidence>
<protein>
    <recommendedName>
        <fullName evidence="6">4,4'-diaponeurosporene oxygenase</fullName>
    </recommendedName>
    <alternativeName>
        <fullName evidence="7">4,4'-diaponeurosporene oxidase</fullName>
    </alternativeName>
    <alternativeName>
        <fullName evidence="8">Carotenoid oxidase</fullName>
    </alternativeName>
</protein>
<evidence type="ECO:0000256" key="1">
    <source>
        <dbReference type="ARBA" id="ARBA00001974"/>
    </source>
</evidence>
<dbReference type="SUPFAM" id="SSF51905">
    <property type="entry name" value="FAD/NAD(P)-binding domain"/>
    <property type="match status" value="1"/>
</dbReference>
<evidence type="ECO:0000256" key="4">
    <source>
        <dbReference type="ARBA" id="ARBA00037901"/>
    </source>
</evidence>
<proteinExistence type="inferred from homology"/>
<evidence type="ECO:0000256" key="10">
    <source>
        <dbReference type="RuleBase" id="RU362075"/>
    </source>
</evidence>
<evidence type="ECO:0000256" key="3">
    <source>
        <dbReference type="ARBA" id="ARBA00023002"/>
    </source>
</evidence>
<gene>
    <name evidence="12" type="primary">crtI</name>
    <name evidence="12" type="ORF">IDH45_05170</name>
</gene>
<dbReference type="PROSITE" id="PS51257">
    <property type="entry name" value="PROKAR_LIPOPROTEIN"/>
    <property type="match status" value="1"/>
</dbReference>
<name>A0A927C7X3_9BACL</name>
<keyword evidence="13" id="KW-1185">Reference proteome</keyword>
<evidence type="ECO:0000313" key="13">
    <source>
        <dbReference type="Proteomes" id="UP000639396"/>
    </source>
</evidence>
<evidence type="ECO:0000256" key="7">
    <source>
        <dbReference type="ARBA" id="ARBA00041900"/>
    </source>
</evidence>
<dbReference type="InterPro" id="IPR036188">
    <property type="entry name" value="FAD/NAD-bd_sf"/>
</dbReference>
<dbReference type="Gene3D" id="3.50.50.60">
    <property type="entry name" value="FAD/NAD(P)-binding domain"/>
    <property type="match status" value="2"/>
</dbReference>
<organism evidence="12 13">
    <name type="scientific">Paenibacillus oceani</name>
    <dbReference type="NCBI Taxonomy" id="2772510"/>
    <lineage>
        <taxon>Bacteria</taxon>
        <taxon>Bacillati</taxon>
        <taxon>Bacillota</taxon>
        <taxon>Bacilli</taxon>
        <taxon>Bacillales</taxon>
        <taxon>Paenibacillaceae</taxon>
        <taxon>Paenibacillus</taxon>
    </lineage>
</organism>
<dbReference type="PANTHER" id="PTHR43734">
    <property type="entry name" value="PHYTOENE DESATURASE"/>
    <property type="match status" value="1"/>
</dbReference>
<evidence type="ECO:0000256" key="9">
    <source>
        <dbReference type="ARBA" id="ARBA00048532"/>
    </source>
</evidence>
<accession>A0A927C7X3</accession>
<comment type="similarity">
    <text evidence="5">Belongs to the carotenoid/retinoid oxidoreductase family. CrtP subfamily.</text>
</comment>
<evidence type="ECO:0000256" key="6">
    <source>
        <dbReference type="ARBA" id="ARBA00039159"/>
    </source>
</evidence>
<comment type="catalytic activity">
    <reaction evidence="9">
        <text>all-trans-4,4'-diaponeurosporene + 2 AH2 + 2 O2 = 4,4'-diaponeurosporenal + 2 A + 3 H2O</text>
        <dbReference type="Rhea" id="RHEA:56104"/>
        <dbReference type="ChEBI" id="CHEBI:13193"/>
        <dbReference type="ChEBI" id="CHEBI:15377"/>
        <dbReference type="ChEBI" id="CHEBI:15379"/>
        <dbReference type="ChEBI" id="CHEBI:17499"/>
        <dbReference type="ChEBI" id="CHEBI:62743"/>
        <dbReference type="ChEBI" id="CHEBI:79065"/>
    </reaction>
</comment>
<dbReference type="Pfam" id="PF01593">
    <property type="entry name" value="Amino_oxidase"/>
    <property type="match status" value="1"/>
</dbReference>
<feature type="domain" description="Amine oxidase" evidence="11">
    <location>
        <begin position="11"/>
        <end position="488"/>
    </location>
</feature>
<reference evidence="12" key="1">
    <citation type="submission" date="2020-09" db="EMBL/GenBank/DDBJ databases">
        <title>A novel bacterium of genus Paenibacillus, isolated from South China Sea.</title>
        <authorList>
            <person name="Huang H."/>
            <person name="Mo K."/>
            <person name="Hu Y."/>
        </authorList>
    </citation>
    <scope>NUCLEOTIDE SEQUENCE</scope>
    <source>
        <strain evidence="12">IB182363</strain>
    </source>
</reference>
<dbReference type="GO" id="GO:0016491">
    <property type="term" value="F:oxidoreductase activity"/>
    <property type="evidence" value="ECO:0007669"/>
    <property type="project" value="UniProtKB-KW"/>
</dbReference>
<dbReference type="InterPro" id="IPR014105">
    <property type="entry name" value="Carotenoid/retinoid_OxRdtase"/>
</dbReference>
<dbReference type="GO" id="GO:0016117">
    <property type="term" value="P:carotenoid biosynthetic process"/>
    <property type="evidence" value="ECO:0007669"/>
    <property type="project" value="UniProtKB-KW"/>
</dbReference>
<comment type="pathway">
    <text evidence="4">Carotenoid biosynthesis; staphyloxanthin biosynthesis; staphyloxanthin from farnesyl diphosphate: step 3/5.</text>
</comment>
<dbReference type="InterPro" id="IPR002937">
    <property type="entry name" value="Amino_oxidase"/>
</dbReference>
<evidence type="ECO:0000259" key="11">
    <source>
        <dbReference type="Pfam" id="PF01593"/>
    </source>
</evidence>
<comment type="caution">
    <text evidence="12">The sequence shown here is derived from an EMBL/GenBank/DDBJ whole genome shotgun (WGS) entry which is preliminary data.</text>
</comment>
<sequence length="494" mass="54977">MKRVIVIGGGLGGLSCAIRLATAGFQVRLIERQRALGGKLQRVEAGPYSFDRGPSTITMTSMFERVFTSAGRRIEDYVSFYKLPVYTRNRFADGHQVDLTRDPAATADQIARYSAKDASRYETFLAEAERLYSISRSRFLNRLLADPLDLADPRLLAGLLSVRPFTTLDRLLARYFEHPNTRMMLGRYATYIGSSPYRTPAVFAMLAHVEAGEGIVGIRGGTYELVRAFGRLAEELGVSIHLGEEVVKIRTSSGKVSGVSTACGDYAADVVVAGGDLLTMTRALLDEEERPSLPDRKIAGYEPSHSGLVLMLGVKRKYEQLSHHTVFFPERYEEEFIDLFERKVPPRDPALYICWNGADGELTAPDSCSALFVLVNAPYLCESAWDWQEKREAYVEQVTEKLERVGLCGIRADMEVRLVYTPEQLREDTGAYRGAIYGISSNSFRQAFFRPGNRSRDIDGLWFVGGTTHPGGGTPVVTACGQLVAERLIREYRG</sequence>